<dbReference type="AlphaFoldDB" id="H1D0R8"/>
<dbReference type="InterPro" id="IPR036388">
    <property type="entry name" value="WH-like_DNA-bd_sf"/>
</dbReference>
<proteinExistence type="predicted"/>
<protein>
    <recommendedName>
        <fullName evidence="1">Dam-replacing protein HTH domain-containing protein</fullName>
    </recommendedName>
</protein>
<gene>
    <name evidence="2" type="ORF">HMPREF9453_01206</name>
</gene>
<dbReference type="InterPro" id="IPR043025">
    <property type="entry name" value="DRP_PD-(D/E)XK_dom"/>
</dbReference>
<keyword evidence="3" id="KW-1185">Reference proteome</keyword>
<dbReference type="Gene3D" id="1.10.10.10">
    <property type="entry name" value="Winged helix-like DNA-binding domain superfamily/Winged helix DNA-binding domain"/>
    <property type="match status" value="1"/>
</dbReference>
<comment type="caution">
    <text evidence="2">The sequence shown here is derived from an EMBL/GenBank/DDBJ whole genome shotgun (WGS) entry which is preliminary data.</text>
</comment>
<dbReference type="PATRIC" id="fig|742743.3.peg.1224"/>
<dbReference type="eggNOG" id="ENOG502Z8N2">
    <property type="taxonomic scope" value="Bacteria"/>
</dbReference>
<dbReference type="Gene3D" id="3.40.210.30">
    <property type="entry name" value="Dam replacing family, catalytic PD-(D/E)XK domain"/>
    <property type="match status" value="1"/>
</dbReference>
<feature type="domain" description="Dam-replacing protein HTH" evidence="1">
    <location>
        <begin position="185"/>
        <end position="254"/>
    </location>
</feature>
<reference evidence="2 3" key="1">
    <citation type="submission" date="2011-11" db="EMBL/GenBank/DDBJ databases">
        <title>The Genome Sequence of Dialister succinatiphilus YIT 11850.</title>
        <authorList>
            <consortium name="The Broad Institute Genome Sequencing Platform"/>
            <person name="Earl A."/>
            <person name="Ward D."/>
            <person name="Feldgarden M."/>
            <person name="Gevers D."/>
            <person name="Morotomi M."/>
            <person name="Young S.K."/>
            <person name="Zeng Q."/>
            <person name="Gargeya S."/>
            <person name="Fitzgerald M."/>
            <person name="Haas B."/>
            <person name="Abouelleil A."/>
            <person name="Alvarado L."/>
            <person name="Arachchi H.M."/>
            <person name="Berlin A."/>
            <person name="Brown A."/>
            <person name="Chapman S.B."/>
            <person name="Dunbar C."/>
            <person name="Gearin G."/>
            <person name="Goldberg J."/>
            <person name="Griggs A."/>
            <person name="Gujja S."/>
            <person name="Heiman D."/>
            <person name="Howarth C."/>
            <person name="Lui A."/>
            <person name="MacDonald P.J.P."/>
            <person name="Montmayeur A."/>
            <person name="Murphy C."/>
            <person name="Neiman D."/>
            <person name="Pearson M."/>
            <person name="Priest M."/>
            <person name="Roberts A."/>
            <person name="Saif S."/>
            <person name="Shea T."/>
            <person name="Sisk P."/>
            <person name="Stolte C."/>
            <person name="Sykes S."/>
            <person name="Wortman J."/>
            <person name="Nusbaum C."/>
            <person name="Birren B."/>
        </authorList>
    </citation>
    <scope>NUCLEOTIDE SEQUENCE [LARGE SCALE GENOMIC DNA]</scope>
    <source>
        <strain evidence="2 3">YIT 11850</strain>
    </source>
</reference>
<dbReference type="Pfam" id="PF06044">
    <property type="entry name" value="DpnI"/>
    <property type="match status" value="1"/>
</dbReference>
<dbReference type="RefSeq" id="WP_008859700.1">
    <property type="nucleotide sequence ID" value="NZ_JH591188.1"/>
</dbReference>
<dbReference type="Pfam" id="PF17726">
    <property type="entry name" value="DpnI_C"/>
    <property type="match status" value="1"/>
</dbReference>
<dbReference type="OrthoDB" id="1664032at2"/>
<organism evidence="2 3">
    <name type="scientific">Dialister succinatiphilus YIT 11850</name>
    <dbReference type="NCBI Taxonomy" id="742743"/>
    <lineage>
        <taxon>Bacteria</taxon>
        <taxon>Bacillati</taxon>
        <taxon>Bacillota</taxon>
        <taxon>Negativicutes</taxon>
        <taxon>Veillonellales</taxon>
        <taxon>Veillonellaceae</taxon>
        <taxon>Dialister</taxon>
    </lineage>
</organism>
<evidence type="ECO:0000313" key="2">
    <source>
        <dbReference type="EMBL" id="EHO62863.1"/>
    </source>
</evidence>
<evidence type="ECO:0000259" key="1">
    <source>
        <dbReference type="Pfam" id="PF17726"/>
    </source>
</evidence>
<dbReference type="EMBL" id="ADLT01000041">
    <property type="protein sequence ID" value="EHO62863.1"/>
    <property type="molecule type" value="Genomic_DNA"/>
</dbReference>
<sequence length="255" mass="29276">MDTCLDMSLAAAYTSHSQRARVVTEDWVERNMYCPRCGSGHLEHLKANRPVADFACPQCGEIFESKAQRGALGRTIADGAYDTMIRRIHESNNPDFLFMAYDLDLGRVKDFLIVPKHFFVDSLIEKRKPLAATARRAGWTGCSILLDEVPSWGRIAIIRGGLVADKEEVCRQYRSTSFLGDMNLSSRGWLMDVFRCMEEIGSIEFTLSDMYRFEERLAILHPDNHNIRAKIRQQLQMLRDRGLIRFVSRGVYRKC</sequence>
<name>H1D0R8_9FIRM</name>
<dbReference type="STRING" id="742743.HMPREF9453_01206"/>
<dbReference type="CDD" id="cd22319">
    <property type="entry name" value="DpnI-like"/>
    <property type="match status" value="1"/>
</dbReference>
<dbReference type="InterPro" id="IPR010324">
    <property type="entry name" value="DRP"/>
</dbReference>
<dbReference type="InterPro" id="IPR041368">
    <property type="entry name" value="DRP_C"/>
</dbReference>
<dbReference type="Proteomes" id="UP000003277">
    <property type="component" value="Unassembled WGS sequence"/>
</dbReference>
<accession>H1D0R8</accession>
<dbReference type="HOGENOM" id="CLU_095681_0_0_9"/>
<evidence type="ECO:0000313" key="3">
    <source>
        <dbReference type="Proteomes" id="UP000003277"/>
    </source>
</evidence>